<feature type="transmembrane region" description="Helical" evidence="10">
    <location>
        <begin position="57"/>
        <end position="76"/>
    </location>
</feature>
<comment type="caution">
    <text evidence="11">The sequence shown here is derived from an EMBL/GenBank/DDBJ whole genome shotgun (WGS) entry which is preliminary data.</text>
</comment>
<gene>
    <name evidence="11" type="ORF">HNY73_003130</name>
</gene>
<evidence type="ECO:0000256" key="6">
    <source>
        <dbReference type="ARBA" id="ARBA00022989"/>
    </source>
</evidence>
<evidence type="ECO:0000256" key="3">
    <source>
        <dbReference type="ARBA" id="ARBA00022679"/>
    </source>
</evidence>
<organism evidence="11 12">
    <name type="scientific">Argiope bruennichi</name>
    <name type="common">Wasp spider</name>
    <name type="synonym">Aranea bruennichi</name>
    <dbReference type="NCBI Taxonomy" id="94029"/>
    <lineage>
        <taxon>Eukaryota</taxon>
        <taxon>Metazoa</taxon>
        <taxon>Ecdysozoa</taxon>
        <taxon>Arthropoda</taxon>
        <taxon>Chelicerata</taxon>
        <taxon>Arachnida</taxon>
        <taxon>Araneae</taxon>
        <taxon>Araneomorphae</taxon>
        <taxon>Entelegynae</taxon>
        <taxon>Araneoidea</taxon>
        <taxon>Araneidae</taxon>
        <taxon>Argiope</taxon>
    </lineage>
</organism>
<evidence type="ECO:0000256" key="1">
    <source>
        <dbReference type="ARBA" id="ARBA00004141"/>
    </source>
</evidence>
<evidence type="ECO:0000256" key="4">
    <source>
        <dbReference type="ARBA" id="ARBA00022692"/>
    </source>
</evidence>
<dbReference type="Proteomes" id="UP000807504">
    <property type="component" value="Unassembled WGS sequence"/>
</dbReference>
<reference evidence="11" key="2">
    <citation type="submission" date="2020-06" db="EMBL/GenBank/DDBJ databases">
        <authorList>
            <person name="Sheffer M."/>
        </authorList>
    </citation>
    <scope>NUCLEOTIDE SEQUENCE</scope>
</reference>
<keyword evidence="4 10" id="KW-0812">Transmembrane</keyword>
<keyword evidence="5" id="KW-0276">Fatty acid metabolism</keyword>
<keyword evidence="2" id="KW-0444">Lipid biosynthesis</keyword>
<keyword evidence="9" id="KW-0275">Fatty acid biosynthesis</keyword>
<evidence type="ECO:0000256" key="7">
    <source>
        <dbReference type="ARBA" id="ARBA00023098"/>
    </source>
</evidence>
<evidence type="ECO:0000256" key="10">
    <source>
        <dbReference type="SAM" id="Phobius"/>
    </source>
</evidence>
<evidence type="ECO:0000256" key="8">
    <source>
        <dbReference type="ARBA" id="ARBA00023136"/>
    </source>
</evidence>
<name>A0A8T0G0B7_ARGBR</name>
<evidence type="ECO:0000256" key="5">
    <source>
        <dbReference type="ARBA" id="ARBA00022832"/>
    </source>
</evidence>
<comment type="subcellular location">
    <subcellularLocation>
        <location evidence="1">Membrane</location>
        <topology evidence="1">Multi-pass membrane protein</topology>
    </subcellularLocation>
</comment>
<proteinExistence type="predicted"/>
<dbReference type="GO" id="GO:0006633">
    <property type="term" value="P:fatty acid biosynthetic process"/>
    <property type="evidence" value="ECO:0007669"/>
    <property type="project" value="UniProtKB-KW"/>
</dbReference>
<sequence>MFAGTIYDFFTANPIGKHLNGKEYQCYGILVGYVLFVTWLGPSWMRARKPFDLKIPMIVYNFFMSVFNFVLMTQHYTLLTNEWDMRCYAGSLESLQKLRVNLYSMEFTY</sequence>
<dbReference type="InterPro" id="IPR002076">
    <property type="entry name" value="ELO_fam"/>
</dbReference>
<dbReference type="GO" id="GO:0016020">
    <property type="term" value="C:membrane"/>
    <property type="evidence" value="ECO:0007669"/>
    <property type="project" value="UniProtKB-SubCell"/>
</dbReference>
<feature type="transmembrane region" description="Helical" evidence="10">
    <location>
        <begin position="27"/>
        <end position="45"/>
    </location>
</feature>
<keyword evidence="3" id="KW-0808">Transferase</keyword>
<evidence type="ECO:0000313" key="12">
    <source>
        <dbReference type="Proteomes" id="UP000807504"/>
    </source>
</evidence>
<evidence type="ECO:0000256" key="9">
    <source>
        <dbReference type="ARBA" id="ARBA00023160"/>
    </source>
</evidence>
<accession>A0A8T0G0B7</accession>
<keyword evidence="8 10" id="KW-0472">Membrane</keyword>
<evidence type="ECO:0000313" key="11">
    <source>
        <dbReference type="EMBL" id="KAF8795259.1"/>
    </source>
</evidence>
<dbReference type="EMBL" id="JABXBU010000002">
    <property type="protein sequence ID" value="KAF8795259.1"/>
    <property type="molecule type" value="Genomic_DNA"/>
</dbReference>
<evidence type="ECO:0000256" key="2">
    <source>
        <dbReference type="ARBA" id="ARBA00022516"/>
    </source>
</evidence>
<keyword evidence="7" id="KW-0443">Lipid metabolism</keyword>
<reference evidence="11" key="1">
    <citation type="journal article" date="2020" name="bioRxiv">
        <title>Chromosome-level reference genome of the European wasp spider Argiope bruennichi: a resource for studies on range expansion and evolutionary adaptation.</title>
        <authorList>
            <person name="Sheffer M.M."/>
            <person name="Hoppe A."/>
            <person name="Krehenwinkel H."/>
            <person name="Uhl G."/>
            <person name="Kuss A.W."/>
            <person name="Jensen L."/>
            <person name="Jensen C."/>
            <person name="Gillespie R.G."/>
            <person name="Hoff K.J."/>
            <person name="Prost S."/>
        </authorList>
    </citation>
    <scope>NUCLEOTIDE SEQUENCE</scope>
</reference>
<protein>
    <submittedName>
        <fullName evidence="11">Elongation of very long chain fatty acids like protein</fullName>
    </submittedName>
</protein>
<dbReference type="AlphaFoldDB" id="A0A8T0G0B7"/>
<keyword evidence="6 10" id="KW-1133">Transmembrane helix</keyword>
<dbReference type="Pfam" id="PF01151">
    <property type="entry name" value="ELO"/>
    <property type="match status" value="1"/>
</dbReference>
<keyword evidence="12" id="KW-1185">Reference proteome</keyword>
<dbReference type="GO" id="GO:0009922">
    <property type="term" value="F:fatty acid elongase activity"/>
    <property type="evidence" value="ECO:0007669"/>
    <property type="project" value="InterPro"/>
</dbReference>